<dbReference type="EMBL" id="SMFT01000008">
    <property type="protein sequence ID" value="TCJ94030.1"/>
    <property type="molecule type" value="Genomic_DNA"/>
</dbReference>
<feature type="domain" description="Type I restriction modification DNA specificity" evidence="4">
    <location>
        <begin position="249"/>
        <end position="425"/>
    </location>
</feature>
<dbReference type="Gene3D" id="3.90.220.20">
    <property type="entry name" value="DNA methylase specificity domains"/>
    <property type="match status" value="2"/>
</dbReference>
<dbReference type="Gene3D" id="1.10.287.1120">
    <property type="entry name" value="Bipartite methylase S protein"/>
    <property type="match status" value="1"/>
</dbReference>
<dbReference type="CDD" id="cd17244">
    <property type="entry name" value="RMtype1_S_Apa101655I-TRD2-CR2_like"/>
    <property type="match status" value="1"/>
</dbReference>
<feature type="domain" description="Type I restriction modification DNA specificity" evidence="4">
    <location>
        <begin position="2"/>
        <end position="166"/>
    </location>
</feature>
<dbReference type="InterPro" id="IPR000055">
    <property type="entry name" value="Restrct_endonuc_typeI_TRD"/>
</dbReference>
<dbReference type="Proteomes" id="UP000294702">
    <property type="component" value="Unassembled WGS sequence"/>
</dbReference>
<dbReference type="PANTHER" id="PTHR30408">
    <property type="entry name" value="TYPE-1 RESTRICTION ENZYME ECOKI SPECIFICITY PROTEIN"/>
    <property type="match status" value="1"/>
</dbReference>
<comment type="caution">
    <text evidence="5">The sequence shown here is derived from an EMBL/GenBank/DDBJ whole genome shotgun (WGS) entry which is preliminary data.</text>
</comment>
<dbReference type="InterPro" id="IPR044946">
    <property type="entry name" value="Restrct_endonuc_typeI_TRD_sf"/>
</dbReference>
<evidence type="ECO:0000256" key="1">
    <source>
        <dbReference type="ARBA" id="ARBA00010923"/>
    </source>
</evidence>
<dbReference type="RefSeq" id="WP_132692326.1">
    <property type="nucleotide sequence ID" value="NZ_SMFT01000008.1"/>
</dbReference>
<dbReference type="Pfam" id="PF01420">
    <property type="entry name" value="Methylase_S"/>
    <property type="match status" value="2"/>
</dbReference>
<accession>A0A4R1FJ41</accession>
<protein>
    <submittedName>
        <fullName evidence="5">Type I restriction enzyme S subunit</fullName>
    </submittedName>
</protein>
<evidence type="ECO:0000313" key="6">
    <source>
        <dbReference type="Proteomes" id="UP000294702"/>
    </source>
</evidence>
<evidence type="ECO:0000256" key="2">
    <source>
        <dbReference type="ARBA" id="ARBA00022747"/>
    </source>
</evidence>
<comment type="similarity">
    <text evidence="1">Belongs to the type-I restriction system S methylase family.</text>
</comment>
<proteinExistence type="inferred from homology"/>
<dbReference type="SUPFAM" id="SSF116734">
    <property type="entry name" value="DNA methylase specificity domain"/>
    <property type="match status" value="2"/>
</dbReference>
<evidence type="ECO:0000313" key="5">
    <source>
        <dbReference type="EMBL" id="TCJ94030.1"/>
    </source>
</evidence>
<dbReference type="PANTHER" id="PTHR30408:SF13">
    <property type="entry name" value="TYPE I RESTRICTION ENZYME HINDI SPECIFICITY SUBUNIT"/>
    <property type="match status" value="1"/>
</dbReference>
<dbReference type="CDD" id="cd17254">
    <property type="entry name" value="RMtype1_S_FclI-TRD1-CR1_like"/>
    <property type="match status" value="1"/>
</dbReference>
<dbReference type="GO" id="GO:0003677">
    <property type="term" value="F:DNA binding"/>
    <property type="evidence" value="ECO:0007669"/>
    <property type="project" value="UniProtKB-KW"/>
</dbReference>
<dbReference type="AlphaFoldDB" id="A0A4R1FJ41"/>
<reference evidence="5 6" key="1">
    <citation type="submission" date="2019-03" db="EMBL/GenBank/DDBJ databases">
        <title>Genomic Encyclopedia of Type Strains, Phase IV (KMG-IV): sequencing the most valuable type-strain genomes for metagenomic binning, comparative biology and taxonomic classification.</title>
        <authorList>
            <person name="Goeker M."/>
        </authorList>
    </citation>
    <scope>NUCLEOTIDE SEQUENCE [LARGE SCALE GENOMIC DNA]</scope>
    <source>
        <strain evidence="5 6">DSM 15534</strain>
    </source>
</reference>
<dbReference type="InterPro" id="IPR052021">
    <property type="entry name" value="Type-I_RS_S_subunit"/>
</dbReference>
<keyword evidence="3" id="KW-0238">DNA-binding</keyword>
<dbReference type="OrthoDB" id="9798929at2"/>
<name>A0A4R1FJ41_9PAST</name>
<evidence type="ECO:0000259" key="4">
    <source>
        <dbReference type="Pfam" id="PF01420"/>
    </source>
</evidence>
<sequence length="445" mass="50834">MDKFKLGEIATFYNGRAYKNHEFKTKGTPIVRIQNLNNAGTTVYSDLKLEETKYIEYDDLIYAWSATFGPYIWKGKKSIYHYHIWKIQCNENYIKKYFLYYKLHQISNSLKNIGGNGSIFSHITKSFMENYEIYIPKLEVQEKIIHILKTIDDKIELNTQTNQTLEAMAQAIFKHWFIDFAPVHAKANALAAGKTTEQAELATMASISGKTEAEIIKLSNSNPQAYQQLQQTAAAFPSEFVESEMGLVPKGWEVKPVGELFEIGIGKTPPRKENQWFSKKNTDVQWISIKDMGNNGMFVINSSEYLTKDAVDRFNIKRIPQNTVLLSFKLTIGRASITTTETTTNEAIAHFKTGKSYITSEFLYCYLKNFDFEQLGNTSSIATAVNSKTIRNIKIIFPTEAIINLFSNQTISIFEKIKNNTLQNQTLAQTRDTLLPKLLNGEIEL</sequence>
<organism evidence="5 6">
    <name type="scientific">Volucribacter psittacicida</name>
    <dbReference type="NCBI Taxonomy" id="203482"/>
    <lineage>
        <taxon>Bacteria</taxon>
        <taxon>Pseudomonadati</taxon>
        <taxon>Pseudomonadota</taxon>
        <taxon>Gammaproteobacteria</taxon>
        <taxon>Pasteurellales</taxon>
        <taxon>Pasteurellaceae</taxon>
        <taxon>Volucribacter</taxon>
    </lineage>
</organism>
<keyword evidence="2" id="KW-0680">Restriction system</keyword>
<keyword evidence="6" id="KW-1185">Reference proteome</keyword>
<gene>
    <name evidence="5" type="ORF">EV694_2170</name>
</gene>
<evidence type="ECO:0000256" key="3">
    <source>
        <dbReference type="ARBA" id="ARBA00023125"/>
    </source>
</evidence>
<dbReference type="GO" id="GO:0009307">
    <property type="term" value="P:DNA restriction-modification system"/>
    <property type="evidence" value="ECO:0007669"/>
    <property type="project" value="UniProtKB-KW"/>
</dbReference>